<evidence type="ECO:0000313" key="2">
    <source>
        <dbReference type="EMBL" id="OWZ13066.1"/>
    </source>
</evidence>
<name>A0A225W5S1_9STRA</name>
<dbReference type="OrthoDB" id="145589at2759"/>
<dbReference type="AlphaFoldDB" id="A0A225W5S1"/>
<feature type="region of interest" description="Disordered" evidence="1">
    <location>
        <begin position="221"/>
        <end position="310"/>
    </location>
</feature>
<feature type="compositionally biased region" description="Low complexity" evidence="1">
    <location>
        <begin position="265"/>
        <end position="274"/>
    </location>
</feature>
<evidence type="ECO:0000313" key="3">
    <source>
        <dbReference type="Proteomes" id="UP000198211"/>
    </source>
</evidence>
<comment type="caution">
    <text evidence="2">The sequence shown here is derived from an EMBL/GenBank/DDBJ whole genome shotgun (WGS) entry which is preliminary data.</text>
</comment>
<feature type="region of interest" description="Disordered" evidence="1">
    <location>
        <begin position="1"/>
        <end position="83"/>
    </location>
</feature>
<accession>A0A225W5S1</accession>
<dbReference type="Proteomes" id="UP000198211">
    <property type="component" value="Unassembled WGS sequence"/>
</dbReference>
<dbReference type="EMBL" id="NBNE01001681">
    <property type="protein sequence ID" value="OWZ13066.1"/>
    <property type="molecule type" value="Genomic_DNA"/>
</dbReference>
<feature type="compositionally biased region" description="Basic and acidic residues" evidence="1">
    <location>
        <begin position="1"/>
        <end position="14"/>
    </location>
</feature>
<organism evidence="2 3">
    <name type="scientific">Phytophthora megakarya</name>
    <dbReference type="NCBI Taxonomy" id="4795"/>
    <lineage>
        <taxon>Eukaryota</taxon>
        <taxon>Sar</taxon>
        <taxon>Stramenopiles</taxon>
        <taxon>Oomycota</taxon>
        <taxon>Peronosporomycetes</taxon>
        <taxon>Peronosporales</taxon>
        <taxon>Peronosporaceae</taxon>
        <taxon>Phytophthora</taxon>
    </lineage>
</organism>
<reference evidence="3" key="1">
    <citation type="submission" date="2017-03" db="EMBL/GenBank/DDBJ databases">
        <title>Phytopthora megakarya and P. palmivora, two closely related causual agents of cacao black pod achieved similar genome size and gene model numbers by different mechanisms.</title>
        <authorList>
            <person name="Ali S."/>
            <person name="Shao J."/>
            <person name="Larry D.J."/>
            <person name="Kronmiller B."/>
            <person name="Shen D."/>
            <person name="Strem M.D."/>
            <person name="Melnick R.L."/>
            <person name="Guiltinan M.J."/>
            <person name="Tyler B.M."/>
            <person name="Meinhardt L.W."/>
            <person name="Bailey B.A."/>
        </authorList>
    </citation>
    <scope>NUCLEOTIDE SEQUENCE [LARGE SCALE GENOMIC DNA]</scope>
    <source>
        <strain evidence="3">zdho120</strain>
    </source>
</reference>
<evidence type="ECO:0000256" key="1">
    <source>
        <dbReference type="SAM" id="MobiDB-lite"/>
    </source>
</evidence>
<feature type="compositionally biased region" description="Acidic residues" evidence="1">
    <location>
        <begin position="239"/>
        <end position="251"/>
    </location>
</feature>
<feature type="compositionally biased region" description="Low complexity" evidence="1">
    <location>
        <begin position="282"/>
        <end position="291"/>
    </location>
</feature>
<proteinExistence type="predicted"/>
<keyword evidence="3" id="KW-1185">Reference proteome</keyword>
<sequence length="524" mass="59206">MLRPDDPQGKDDHIGPGTSASAKLPLLGGRKTPNHIRFTELPAYESDVPEDLPKDVAQDDYEMGDDIEDSQEEDARAGDDDDDVEYRQEAVRPRIYTPQTNPKFLFYRAMDDDAEPPRPDDDFIKLLPADADLSDVRLDVLELWHVDSDGCTLTDVEDVVLWATAEDIAVHANLRRDVLCDIIRRFLCLRRLDDVDWLRHVPEEYFDQAYTRVEGELGGWDRPWPPVCTDPHETSEPSNGDDDASDMEDEVPSTSKTCRSKKRASGSSASTTSPRSKRSRRSGSQGRGTSDSARRVARFPELSSDFASDELGSPVRRRSLSLPQNAAPDFCHTETAETISRFVNGVQVHLASQSGKHQTRELWAYKAVPTSSAEAKGRLDIAEYLTLVDSSGPSEDAPWNTMSSNREEVYWFAYKEVTEGCPSGISDEFMALVSEYVLLMLVHRRAQRGRGHWVVFDRSSKAQKQVYLDCASRQRLWYKALTKLRVKAALLPAQEREWLCCEPGLWRRSRLGSADTWCPHSIYT</sequence>
<gene>
    <name evidence="2" type="ORF">PHMEG_00013677</name>
</gene>
<feature type="compositionally biased region" description="Acidic residues" evidence="1">
    <location>
        <begin position="58"/>
        <end position="72"/>
    </location>
</feature>
<protein>
    <submittedName>
        <fullName evidence="2">Uncharacterized protein</fullName>
    </submittedName>
</protein>